<dbReference type="Gene3D" id="2.10.50.10">
    <property type="entry name" value="Tumor Necrosis Factor Receptor, subunit A, domain 2"/>
    <property type="match status" value="2"/>
</dbReference>
<dbReference type="InterPro" id="IPR009030">
    <property type="entry name" value="Growth_fac_rcpt_cys_sf"/>
</dbReference>
<evidence type="ECO:0000313" key="1">
    <source>
        <dbReference type="EMBL" id="KAK7882550.1"/>
    </source>
</evidence>
<keyword evidence="2" id="KW-1185">Reference proteome</keyword>
<reference evidence="2" key="1">
    <citation type="submission" date="2024-04" db="EMBL/GenBank/DDBJ databases">
        <title>Salinicola lusitanus LLJ914,a marine bacterium isolated from the Okinawa Trough.</title>
        <authorList>
            <person name="Li J."/>
        </authorList>
    </citation>
    <scope>NUCLEOTIDE SEQUENCE [LARGE SCALE GENOMIC DNA]</scope>
</reference>
<dbReference type="PANTHER" id="PTHR46104">
    <property type="entry name" value="GENE 9195-RELATED-RELATED"/>
    <property type="match status" value="1"/>
</dbReference>
<proteinExistence type="predicted"/>
<comment type="caution">
    <text evidence="1">The sequence shown here is derived from an EMBL/GenBank/DDBJ whole genome shotgun (WGS) entry which is preliminary data.</text>
</comment>
<accession>A0AAW0MSM2</accession>
<sequence length="542" mass="57640">MGTSDPVPCPSGTFNPLEGQDELADCRDCYAGKACTQVALRAPDVDCMQGYVCPPGSSQPNSQTNACPPGTLSNRTDLTDRSQCQRCPARYACLRGTGGIQRPPLSCFAGHYCPPGTMFPTQYKCPVGTWSGQSGLEFENECQPCPQGWYCLAGSGAPTGRCSSGHYCPGGTAYGTQFPCPAGSYSIQMGNRHRDDCLICPEGFFCPEGTSKPSPCPRATYRPHKGGQKLDDCLVCPAGYFCPHSATVNPRVCGVGSYSDEGSVECLACLRGHYCSNETTSEEAMLKVMVCPPGFLCSQGLTRTLSVQPHCVLEVSIALEEELIPILFPVQMAHTVLFLDYEMLGTVCSVLKANTATLYIHRKSQSRPLQVFVLMVIFVRLELDIPTPTPGFYCAIGTSFPEPCPEGPTAPAQLSVIGLSAPLVVEENFAMVWVSKNPQDNTPVDGVTGGLCPAGSYCPFASSAPLPCPPGTYSNSTGLTKLEECALCPPGASSLTSLEGKSHNIVGHVKPAGSVVELGFLNLKVSVLLDITAPREPPLHFQ</sequence>
<gene>
    <name evidence="1" type="ORF">WMY93_028724</name>
</gene>
<dbReference type="SUPFAM" id="SSF57184">
    <property type="entry name" value="Growth factor receptor domain"/>
    <property type="match status" value="2"/>
</dbReference>
<dbReference type="AlphaFoldDB" id="A0AAW0MSM2"/>
<dbReference type="EMBL" id="JBBPFD010000021">
    <property type="protein sequence ID" value="KAK7882550.1"/>
    <property type="molecule type" value="Genomic_DNA"/>
</dbReference>
<dbReference type="SMART" id="SM01411">
    <property type="entry name" value="Ephrin_rec_like"/>
    <property type="match status" value="7"/>
</dbReference>
<dbReference type="Proteomes" id="UP001460270">
    <property type="component" value="Unassembled WGS sequence"/>
</dbReference>
<evidence type="ECO:0000313" key="2">
    <source>
        <dbReference type="Proteomes" id="UP001460270"/>
    </source>
</evidence>
<dbReference type="PANTHER" id="PTHR46104:SF1">
    <property type="entry name" value="GENE 9195-RELATED"/>
    <property type="match status" value="1"/>
</dbReference>
<name>A0AAW0MSM2_9GOBI</name>
<organism evidence="1 2">
    <name type="scientific">Mugilogobius chulae</name>
    <name type="common">yellowstripe goby</name>
    <dbReference type="NCBI Taxonomy" id="88201"/>
    <lineage>
        <taxon>Eukaryota</taxon>
        <taxon>Metazoa</taxon>
        <taxon>Chordata</taxon>
        <taxon>Craniata</taxon>
        <taxon>Vertebrata</taxon>
        <taxon>Euteleostomi</taxon>
        <taxon>Actinopterygii</taxon>
        <taxon>Neopterygii</taxon>
        <taxon>Teleostei</taxon>
        <taxon>Neoteleostei</taxon>
        <taxon>Acanthomorphata</taxon>
        <taxon>Gobiaria</taxon>
        <taxon>Gobiiformes</taxon>
        <taxon>Gobioidei</taxon>
        <taxon>Gobiidae</taxon>
        <taxon>Gobionellinae</taxon>
        <taxon>Mugilogobius</taxon>
    </lineage>
</organism>
<protein>
    <submittedName>
        <fullName evidence="1">Uncharacterized protein</fullName>
    </submittedName>
</protein>